<dbReference type="WBParaSite" id="Gr19_v10_g4634.t1">
    <property type="protein sequence ID" value="Gr19_v10_g4634.t1"/>
    <property type="gene ID" value="Gr19_v10_g4634"/>
</dbReference>
<keyword evidence="3" id="KW-1185">Reference proteome</keyword>
<accession>A0A914HVU0</accession>
<dbReference type="InterPro" id="IPR050951">
    <property type="entry name" value="Retrovirus_Pol_polyprotein"/>
</dbReference>
<dbReference type="EC" id="2.7.7.49" evidence="1"/>
<evidence type="ECO:0000256" key="1">
    <source>
        <dbReference type="ARBA" id="ARBA00012493"/>
    </source>
</evidence>
<name>A0A914HVU0_GLORO</name>
<dbReference type="WBParaSite" id="Gr19_v10_g4638.t1">
    <property type="protein sequence ID" value="Gr19_v10_g4638.t1"/>
    <property type="gene ID" value="Gr19_v10_g4638"/>
</dbReference>
<reference evidence="4 5" key="1">
    <citation type="submission" date="2022-11" db="UniProtKB">
        <authorList>
            <consortium name="WormBaseParasite"/>
        </authorList>
    </citation>
    <scope>IDENTIFICATION</scope>
</reference>
<evidence type="ECO:0000313" key="4">
    <source>
        <dbReference type="WBParaSite" id="Gr19_v10_g4634.t1"/>
    </source>
</evidence>
<proteinExistence type="predicted"/>
<dbReference type="Pfam" id="PF17921">
    <property type="entry name" value="Integrase_H2C2"/>
    <property type="match status" value="1"/>
</dbReference>
<evidence type="ECO:0000259" key="2">
    <source>
        <dbReference type="Pfam" id="PF17921"/>
    </source>
</evidence>
<sequence>MLHQGHPGTKRMKFLARIHVYWPMLDTEIESFVQKCPSCALAAKNPTKTTLQSWPKTNWAMAANPHGLRRPIHEKMYLIIVDAYSRYTEISEMNSTNSAATI</sequence>
<dbReference type="Proteomes" id="UP000887572">
    <property type="component" value="Unplaced"/>
</dbReference>
<feature type="domain" description="Integrase zinc-binding" evidence="2">
    <location>
        <begin position="3"/>
        <end position="43"/>
    </location>
</feature>
<dbReference type="AlphaFoldDB" id="A0A914HVU0"/>
<dbReference type="PANTHER" id="PTHR37984:SF5">
    <property type="entry name" value="PROTEIN NYNRIN-LIKE"/>
    <property type="match status" value="1"/>
</dbReference>
<protein>
    <recommendedName>
        <fullName evidence="1">RNA-directed DNA polymerase</fullName>
        <ecNumber evidence="1">2.7.7.49</ecNumber>
    </recommendedName>
</protein>
<evidence type="ECO:0000313" key="5">
    <source>
        <dbReference type="WBParaSite" id="Gr19_v10_g4638.t1"/>
    </source>
</evidence>
<dbReference type="InterPro" id="IPR041588">
    <property type="entry name" value="Integrase_H2C2"/>
</dbReference>
<evidence type="ECO:0000313" key="3">
    <source>
        <dbReference type="Proteomes" id="UP000887572"/>
    </source>
</evidence>
<dbReference type="GO" id="GO:0003964">
    <property type="term" value="F:RNA-directed DNA polymerase activity"/>
    <property type="evidence" value="ECO:0007669"/>
    <property type="project" value="UniProtKB-EC"/>
</dbReference>
<dbReference type="PANTHER" id="PTHR37984">
    <property type="entry name" value="PROTEIN CBG26694"/>
    <property type="match status" value="1"/>
</dbReference>
<dbReference type="Gene3D" id="1.10.340.70">
    <property type="match status" value="1"/>
</dbReference>
<organism evidence="3 4">
    <name type="scientific">Globodera rostochiensis</name>
    <name type="common">Golden nematode worm</name>
    <name type="synonym">Heterodera rostochiensis</name>
    <dbReference type="NCBI Taxonomy" id="31243"/>
    <lineage>
        <taxon>Eukaryota</taxon>
        <taxon>Metazoa</taxon>
        <taxon>Ecdysozoa</taxon>
        <taxon>Nematoda</taxon>
        <taxon>Chromadorea</taxon>
        <taxon>Rhabditida</taxon>
        <taxon>Tylenchina</taxon>
        <taxon>Tylenchomorpha</taxon>
        <taxon>Tylenchoidea</taxon>
        <taxon>Heteroderidae</taxon>
        <taxon>Heteroderinae</taxon>
        <taxon>Globodera</taxon>
    </lineage>
</organism>